<proteinExistence type="predicted"/>
<comment type="caution">
    <text evidence="1">The sequence shown here is derived from an EMBL/GenBank/DDBJ whole genome shotgun (WGS) entry which is preliminary data.</text>
</comment>
<gene>
    <name evidence="1" type="ORF">UY48_C0048G0001</name>
</gene>
<protein>
    <submittedName>
        <fullName evidence="1">Uncharacterized protein</fullName>
    </submittedName>
</protein>
<dbReference type="Proteomes" id="UP000034588">
    <property type="component" value="Unassembled WGS sequence"/>
</dbReference>
<sequence>MATKIIEKAPVLYIVNCDCGSLLITDDITSTTIFKHTSQAKRGKGAKKVDHCLKIAGEITIKTPADEAGLVSHIFEILNAQSGVIKVKIVGNLLSDRWKNYLNEEGNRSL</sequence>
<dbReference type="EMBL" id="LCQD01000048">
    <property type="protein sequence ID" value="KKW10132.1"/>
    <property type="molecule type" value="Genomic_DNA"/>
</dbReference>
<name>A0A0G1Y5J3_9BACT</name>
<reference evidence="1 2" key="1">
    <citation type="journal article" date="2015" name="Nature">
        <title>rRNA introns, odd ribosomes, and small enigmatic genomes across a large radiation of phyla.</title>
        <authorList>
            <person name="Brown C.T."/>
            <person name="Hug L.A."/>
            <person name="Thomas B.C."/>
            <person name="Sharon I."/>
            <person name="Castelle C.J."/>
            <person name="Singh A."/>
            <person name="Wilkins M.J."/>
            <person name="Williams K.H."/>
            <person name="Banfield J.F."/>
        </authorList>
    </citation>
    <scope>NUCLEOTIDE SEQUENCE [LARGE SCALE GENOMIC DNA]</scope>
</reference>
<organism evidence="1 2">
    <name type="scientific">Candidatus Gottesmanbacteria bacterium GW2011_GWB1_49_7</name>
    <dbReference type="NCBI Taxonomy" id="1618448"/>
    <lineage>
        <taxon>Bacteria</taxon>
        <taxon>Candidatus Gottesmaniibacteriota</taxon>
    </lineage>
</organism>
<dbReference type="AlphaFoldDB" id="A0A0G1Y5J3"/>
<evidence type="ECO:0000313" key="1">
    <source>
        <dbReference type="EMBL" id="KKW10132.1"/>
    </source>
</evidence>
<evidence type="ECO:0000313" key="2">
    <source>
        <dbReference type="Proteomes" id="UP000034588"/>
    </source>
</evidence>
<accession>A0A0G1Y5J3</accession>